<evidence type="ECO:0000313" key="2">
    <source>
        <dbReference type="Proteomes" id="UP000712600"/>
    </source>
</evidence>
<organism evidence="1 2">
    <name type="scientific">Brassica cretica</name>
    <name type="common">Mustard</name>
    <dbReference type="NCBI Taxonomy" id="69181"/>
    <lineage>
        <taxon>Eukaryota</taxon>
        <taxon>Viridiplantae</taxon>
        <taxon>Streptophyta</taxon>
        <taxon>Embryophyta</taxon>
        <taxon>Tracheophyta</taxon>
        <taxon>Spermatophyta</taxon>
        <taxon>Magnoliopsida</taxon>
        <taxon>eudicotyledons</taxon>
        <taxon>Gunneridae</taxon>
        <taxon>Pentapetalae</taxon>
        <taxon>rosids</taxon>
        <taxon>malvids</taxon>
        <taxon>Brassicales</taxon>
        <taxon>Brassicaceae</taxon>
        <taxon>Brassiceae</taxon>
        <taxon>Brassica</taxon>
    </lineage>
</organism>
<name>A0A8S9SCT3_BRACR</name>
<dbReference type="Proteomes" id="UP000712600">
    <property type="component" value="Unassembled WGS sequence"/>
</dbReference>
<evidence type="ECO:0000313" key="1">
    <source>
        <dbReference type="EMBL" id="KAF3598477.1"/>
    </source>
</evidence>
<gene>
    <name evidence="1" type="ORF">F2Q69_00033120</name>
</gene>
<reference evidence="1" key="1">
    <citation type="submission" date="2019-12" db="EMBL/GenBank/DDBJ databases">
        <title>Genome sequencing and annotation of Brassica cretica.</title>
        <authorList>
            <person name="Studholme D.J."/>
            <person name="Sarris P."/>
        </authorList>
    </citation>
    <scope>NUCLEOTIDE SEQUENCE</scope>
    <source>
        <strain evidence="1">PFS-109/04</strain>
        <tissue evidence="1">Leaf</tissue>
    </source>
</reference>
<accession>A0A8S9SCT3</accession>
<comment type="caution">
    <text evidence="1">The sequence shown here is derived from an EMBL/GenBank/DDBJ whole genome shotgun (WGS) entry which is preliminary data.</text>
</comment>
<sequence>MQPPFLPHHKSEAKLCREFPEAENPSRRALSLSLARRSLSSLSLPRVALYLSSPTPPLSPRRRTLSLFPSRRRREVVVVTRSQPS</sequence>
<protein>
    <submittedName>
        <fullName evidence="1">Uncharacterized protein</fullName>
    </submittedName>
</protein>
<dbReference type="EMBL" id="QGKX02000004">
    <property type="protein sequence ID" value="KAF3598477.1"/>
    <property type="molecule type" value="Genomic_DNA"/>
</dbReference>
<dbReference type="AlphaFoldDB" id="A0A8S9SCT3"/>
<proteinExistence type="predicted"/>